<evidence type="ECO:0000256" key="1">
    <source>
        <dbReference type="ARBA" id="ARBA00007198"/>
    </source>
</evidence>
<dbReference type="NCBIfam" id="TIGR01617">
    <property type="entry name" value="arsC_related"/>
    <property type="match status" value="1"/>
</dbReference>
<dbReference type="CDD" id="cd03035">
    <property type="entry name" value="ArsC_Yffb"/>
    <property type="match status" value="1"/>
</dbReference>
<dbReference type="SUPFAM" id="SSF52833">
    <property type="entry name" value="Thioredoxin-like"/>
    <property type="match status" value="1"/>
</dbReference>
<dbReference type="InterPro" id="IPR006504">
    <property type="entry name" value="Tscrpt_reg_Spx/MgsR"/>
</dbReference>
<dbReference type="EMBL" id="CVTF01000102">
    <property type="protein sequence ID" value="CRY99812.1"/>
    <property type="molecule type" value="Genomic_DNA"/>
</dbReference>
<reference evidence="3 4" key="1">
    <citation type="submission" date="2014-11" db="EMBL/GenBank/DDBJ databases">
        <authorList>
            <person name="Diene M.Seydina."/>
        </authorList>
    </citation>
    <scope>NUCLEOTIDE SEQUENCE [LARGE SCALE GENOMIC DNA]</scope>
    <source>
        <strain evidence="3 4">Neisseria meningitidis CHUV</strain>
    </source>
</reference>
<accession>A0A0H5QCV3</accession>
<sequence length="117" mass="13524">MIVLHGIPNCDTVKKAKNRLAGYGLEFEFRDFKKQRPSEAEISLWLEQVPLEILLNKRGTTWRKLNALMQEEALSSKEGAVRIMSEMPSLIKRPVLEYGGKVHVGFSDESYREIFKR</sequence>
<dbReference type="AlphaFoldDB" id="A0A0H5QCV3"/>
<dbReference type="Gene3D" id="3.40.30.10">
    <property type="entry name" value="Glutaredoxin"/>
    <property type="match status" value="1"/>
</dbReference>
<organism evidence="3 4">
    <name type="scientific">Neisseria meningitidis serogroup B</name>
    <dbReference type="NCBI Taxonomy" id="491"/>
    <lineage>
        <taxon>Bacteria</taxon>
        <taxon>Pseudomonadati</taxon>
        <taxon>Pseudomonadota</taxon>
        <taxon>Betaproteobacteria</taxon>
        <taxon>Neisseriales</taxon>
        <taxon>Neisseriaceae</taxon>
        <taxon>Neisseria</taxon>
    </lineage>
</organism>
<dbReference type="PANTHER" id="PTHR30041:SF8">
    <property type="entry name" value="PROTEIN YFFB"/>
    <property type="match status" value="1"/>
</dbReference>
<evidence type="ECO:0000313" key="4">
    <source>
        <dbReference type="Proteomes" id="UP000182715"/>
    </source>
</evidence>
<evidence type="ECO:0000256" key="2">
    <source>
        <dbReference type="PROSITE-ProRule" id="PRU01282"/>
    </source>
</evidence>
<comment type="similarity">
    <text evidence="1 2">Belongs to the ArsC family.</text>
</comment>
<dbReference type="PROSITE" id="PS51353">
    <property type="entry name" value="ARSC"/>
    <property type="match status" value="1"/>
</dbReference>
<dbReference type="InterPro" id="IPR036249">
    <property type="entry name" value="Thioredoxin-like_sf"/>
</dbReference>
<dbReference type="Pfam" id="PF03960">
    <property type="entry name" value="ArsC"/>
    <property type="match status" value="1"/>
</dbReference>
<proteinExistence type="inferred from homology"/>
<dbReference type="InterPro" id="IPR006660">
    <property type="entry name" value="Arsenate_reductase-like"/>
</dbReference>
<name>A0A0H5QCV3_NEIMI</name>
<protein>
    <submittedName>
        <fullName evidence="3">Arsenate reductase and related proteins, glutaredoxin family</fullName>
    </submittedName>
</protein>
<evidence type="ECO:0000313" key="3">
    <source>
        <dbReference type="EMBL" id="CRY99812.1"/>
    </source>
</evidence>
<dbReference type="Proteomes" id="UP000182715">
    <property type="component" value="Unassembled WGS sequence"/>
</dbReference>
<dbReference type="PANTHER" id="PTHR30041">
    <property type="entry name" value="ARSENATE REDUCTASE"/>
    <property type="match status" value="1"/>
</dbReference>